<keyword evidence="4 9" id="KW-1133">Transmembrane helix</keyword>
<dbReference type="GO" id="GO:0005886">
    <property type="term" value="C:plasma membrane"/>
    <property type="evidence" value="ECO:0007669"/>
    <property type="project" value="UniProtKB-SubCell"/>
</dbReference>
<dbReference type="SMART" id="SM00283">
    <property type="entry name" value="MA"/>
    <property type="match status" value="1"/>
</dbReference>
<dbReference type="Pfam" id="PF17202">
    <property type="entry name" value="sCache_3_3"/>
    <property type="match status" value="1"/>
</dbReference>
<evidence type="ECO:0000313" key="13">
    <source>
        <dbReference type="Proteomes" id="UP000095743"/>
    </source>
</evidence>
<comment type="subcellular location">
    <subcellularLocation>
        <location evidence="1">Cell membrane</location>
        <topology evidence="1">Multi-pass membrane protein</topology>
    </subcellularLocation>
</comment>
<accession>A0A1D8GLI4</accession>
<dbReference type="SUPFAM" id="SSF58104">
    <property type="entry name" value="Methyl-accepting chemotaxis protein (MCP) signaling domain"/>
    <property type="match status" value="1"/>
</dbReference>
<organism evidence="12 13">
    <name type="scientific">Geosporobacter ferrireducens</name>
    <dbReference type="NCBI Taxonomy" id="1424294"/>
    <lineage>
        <taxon>Bacteria</taxon>
        <taxon>Bacillati</taxon>
        <taxon>Bacillota</taxon>
        <taxon>Clostridia</taxon>
        <taxon>Peptostreptococcales</taxon>
        <taxon>Thermotaleaceae</taxon>
        <taxon>Geosporobacter</taxon>
    </lineage>
</organism>
<dbReference type="PROSITE" id="PS50885">
    <property type="entry name" value="HAMP"/>
    <property type="match status" value="1"/>
</dbReference>
<keyword evidence="2" id="KW-1003">Cell membrane</keyword>
<comment type="similarity">
    <text evidence="7">Belongs to the methyl-accepting chemotaxis (MCP) protein family.</text>
</comment>
<keyword evidence="13" id="KW-1185">Reference proteome</keyword>
<feature type="transmembrane region" description="Helical" evidence="9">
    <location>
        <begin position="199"/>
        <end position="221"/>
    </location>
</feature>
<evidence type="ECO:0000256" key="2">
    <source>
        <dbReference type="ARBA" id="ARBA00022475"/>
    </source>
</evidence>
<dbReference type="Gene3D" id="6.10.340.10">
    <property type="match status" value="1"/>
</dbReference>
<dbReference type="GO" id="GO:0007165">
    <property type="term" value="P:signal transduction"/>
    <property type="evidence" value="ECO:0007669"/>
    <property type="project" value="UniProtKB-KW"/>
</dbReference>
<dbReference type="PROSITE" id="PS50111">
    <property type="entry name" value="CHEMOTAXIS_TRANSDUC_2"/>
    <property type="match status" value="1"/>
</dbReference>
<dbReference type="SMART" id="SM00304">
    <property type="entry name" value="HAMP"/>
    <property type="match status" value="1"/>
</dbReference>
<dbReference type="EMBL" id="CP017269">
    <property type="protein sequence ID" value="AOT71774.1"/>
    <property type="molecule type" value="Genomic_DNA"/>
</dbReference>
<evidence type="ECO:0000256" key="3">
    <source>
        <dbReference type="ARBA" id="ARBA00022692"/>
    </source>
</evidence>
<evidence type="ECO:0000259" key="10">
    <source>
        <dbReference type="PROSITE" id="PS50111"/>
    </source>
</evidence>
<name>A0A1D8GLI4_9FIRM</name>
<dbReference type="InterPro" id="IPR029151">
    <property type="entry name" value="Sensor-like_sf"/>
</dbReference>
<feature type="domain" description="HAMP" evidence="11">
    <location>
        <begin position="222"/>
        <end position="274"/>
    </location>
</feature>
<dbReference type="Gene3D" id="1.10.287.950">
    <property type="entry name" value="Methyl-accepting chemotaxis protein"/>
    <property type="match status" value="1"/>
</dbReference>
<evidence type="ECO:0000256" key="9">
    <source>
        <dbReference type="SAM" id="Phobius"/>
    </source>
</evidence>
<evidence type="ECO:0008006" key="14">
    <source>
        <dbReference type="Google" id="ProtNLM"/>
    </source>
</evidence>
<evidence type="ECO:0000256" key="4">
    <source>
        <dbReference type="ARBA" id="ARBA00022989"/>
    </source>
</evidence>
<reference evidence="12 13" key="1">
    <citation type="submission" date="2016-09" db="EMBL/GenBank/DDBJ databases">
        <title>Genomic analysis reveals versatility of anaerobic energy metabolism of Geosporobacter ferrireducens IRF9 of phylum Firmicutes.</title>
        <authorList>
            <person name="Kim S.-J."/>
        </authorList>
    </citation>
    <scope>NUCLEOTIDE SEQUENCE [LARGE SCALE GENOMIC DNA]</scope>
    <source>
        <strain evidence="12 13">IRF9</strain>
    </source>
</reference>
<dbReference type="Proteomes" id="UP000095743">
    <property type="component" value="Chromosome"/>
</dbReference>
<dbReference type="PANTHER" id="PTHR32089:SF112">
    <property type="entry name" value="LYSOZYME-LIKE PROTEIN-RELATED"/>
    <property type="match status" value="1"/>
</dbReference>
<dbReference type="Pfam" id="PF00672">
    <property type="entry name" value="HAMP"/>
    <property type="match status" value="1"/>
</dbReference>
<keyword evidence="3 9" id="KW-0812">Transmembrane</keyword>
<gene>
    <name evidence="12" type="ORF">Gferi_20900</name>
</gene>
<evidence type="ECO:0000313" key="12">
    <source>
        <dbReference type="EMBL" id="AOT71774.1"/>
    </source>
</evidence>
<dbReference type="RefSeq" id="WP_069979954.1">
    <property type="nucleotide sequence ID" value="NZ_CP017269.1"/>
</dbReference>
<dbReference type="SUPFAM" id="SSF103190">
    <property type="entry name" value="Sensory domain-like"/>
    <property type="match status" value="1"/>
</dbReference>
<dbReference type="KEGG" id="gfe:Gferi_20900"/>
<dbReference type="STRING" id="1424294.Gferi_20900"/>
<evidence type="ECO:0000256" key="5">
    <source>
        <dbReference type="ARBA" id="ARBA00023136"/>
    </source>
</evidence>
<dbReference type="InterPro" id="IPR033463">
    <property type="entry name" value="sCache_3"/>
</dbReference>
<dbReference type="InterPro" id="IPR004089">
    <property type="entry name" value="MCPsignal_dom"/>
</dbReference>
<dbReference type="AlphaFoldDB" id="A0A1D8GLI4"/>
<dbReference type="Pfam" id="PF00015">
    <property type="entry name" value="MCPsignal"/>
    <property type="match status" value="1"/>
</dbReference>
<dbReference type="CDD" id="cd06225">
    <property type="entry name" value="HAMP"/>
    <property type="match status" value="1"/>
</dbReference>
<evidence type="ECO:0000256" key="7">
    <source>
        <dbReference type="ARBA" id="ARBA00029447"/>
    </source>
</evidence>
<evidence type="ECO:0000256" key="6">
    <source>
        <dbReference type="ARBA" id="ARBA00023224"/>
    </source>
</evidence>
<dbReference type="InterPro" id="IPR003660">
    <property type="entry name" value="HAMP_dom"/>
</dbReference>
<dbReference type="OrthoDB" id="9814363at2"/>
<dbReference type="PANTHER" id="PTHR32089">
    <property type="entry name" value="METHYL-ACCEPTING CHEMOTAXIS PROTEIN MCPB"/>
    <property type="match status" value="1"/>
</dbReference>
<proteinExistence type="inferred from homology"/>
<protein>
    <recommendedName>
        <fullName evidence="14">Chemotaxis protein</fullName>
    </recommendedName>
</protein>
<keyword evidence="6 8" id="KW-0807">Transducer</keyword>
<evidence type="ECO:0000256" key="8">
    <source>
        <dbReference type="PROSITE-ProRule" id="PRU00284"/>
    </source>
</evidence>
<keyword evidence="5 9" id="KW-0472">Membrane</keyword>
<evidence type="ECO:0000259" key="11">
    <source>
        <dbReference type="PROSITE" id="PS50885"/>
    </source>
</evidence>
<feature type="domain" description="Methyl-accepting transducer" evidence="10">
    <location>
        <begin position="293"/>
        <end position="564"/>
    </location>
</feature>
<sequence>MKLKLQGKLLFVMIALLSLLGFSTIAIARYQLIKIAMYEIEQKLSGDAKLGYSLLDVKYAGDWRVEGDKLYKGAVLIGDGTQNGGNYQLVDEIEKQTGSLATIFMKNQQAKLETHEGPYQRVATNVQMQDGSRAVGTQISKNVADVIERDQEYNGEANVNGVIYQGRYMPIKDAGGKIIGAWFVGVSKANAMKVVNKTIFNMIIIGLAVMFFGVLISILFVKKMVHNIQEIVKTIQAAENQDLRVNCDVHTKDEIGEIADSLNNMIRTLKGLLQKTGHSTKNVTETSEHLSEITVQTTTAVEEVARAIEDIAKGAMEQARNMEESMLKVSGLSEKIELVTKNAREIGDISKETNEITSEGLVKVQVLTEKSEETAQSTMAVNEIVIEVNRHAQEIGMIIGAIGQIAQQTNLLALNASIEAARAGEHGKGFSVVAEEIRKLAEQSGRAAGDIHQIIQGIQNQSKMAVQAMEHAKVAVGENNIAVNQTGEIFKKILAIVQNLVTRIDEVNGYSKDMEISKDELIGIIENLSAIAEETSASAQQVSASTEEQLASMEEIASSSQDLAESAKLLLEEVRTFKI</sequence>
<evidence type="ECO:0000256" key="1">
    <source>
        <dbReference type="ARBA" id="ARBA00004651"/>
    </source>
</evidence>